<keyword evidence="3" id="KW-1185">Reference proteome</keyword>
<dbReference type="InterPro" id="IPR000182">
    <property type="entry name" value="GNAT_dom"/>
</dbReference>
<feature type="domain" description="N-acetyltransferase" evidence="1">
    <location>
        <begin position="3"/>
        <end position="151"/>
    </location>
</feature>
<reference evidence="2 3" key="1">
    <citation type="submission" date="2020-02" db="EMBL/GenBank/DDBJ databases">
        <authorList>
            <person name="Gao J."/>
            <person name="Sun J."/>
        </authorList>
    </citation>
    <scope>NUCLEOTIDE SEQUENCE [LARGE SCALE GENOMIC DNA]</scope>
    <source>
        <strain evidence="2 3">7124</strain>
    </source>
</reference>
<sequence length="163" mass="19483">MEIKLVPVKQEEKNILLNLYQLYYYDFSEFTNQDINKEGKFDVNIDFFWEGDHRWHPYFIETSGRIAGFVIVLLENLDVDPDPTHVIYDFMVMKKYRRKGIGHAAAIQAFKLYKANWKIVQMATNTPAISFWRKVIKDYTKSKYTEIFRDDVKKYVQSFSTKP</sequence>
<name>A0A6M1PMS6_9BACL</name>
<evidence type="ECO:0000313" key="2">
    <source>
        <dbReference type="EMBL" id="NGM83778.1"/>
    </source>
</evidence>
<dbReference type="CDD" id="cd04301">
    <property type="entry name" value="NAT_SF"/>
    <property type="match status" value="1"/>
</dbReference>
<proteinExistence type="predicted"/>
<dbReference type="PROSITE" id="PS51186">
    <property type="entry name" value="GNAT"/>
    <property type="match status" value="1"/>
</dbReference>
<evidence type="ECO:0000259" key="1">
    <source>
        <dbReference type="PROSITE" id="PS51186"/>
    </source>
</evidence>
<protein>
    <submittedName>
        <fullName evidence="2">GNAT family N-acetyltransferase</fullName>
    </submittedName>
</protein>
<dbReference type="AlphaFoldDB" id="A0A6M1PMS6"/>
<dbReference type="Proteomes" id="UP000480151">
    <property type="component" value="Unassembled WGS sequence"/>
</dbReference>
<evidence type="ECO:0000313" key="3">
    <source>
        <dbReference type="Proteomes" id="UP000480151"/>
    </source>
</evidence>
<dbReference type="RefSeq" id="WP_025336266.1">
    <property type="nucleotide sequence ID" value="NZ_JAAKGU010000006.1"/>
</dbReference>
<keyword evidence="2" id="KW-0808">Transferase</keyword>
<dbReference type="Gene3D" id="3.40.630.30">
    <property type="match status" value="1"/>
</dbReference>
<dbReference type="EMBL" id="JAAKGU010000006">
    <property type="protein sequence ID" value="NGM83778.1"/>
    <property type="molecule type" value="Genomic_DNA"/>
</dbReference>
<accession>A0A6M1PMS6</accession>
<dbReference type="GO" id="GO:0016747">
    <property type="term" value="F:acyltransferase activity, transferring groups other than amino-acyl groups"/>
    <property type="evidence" value="ECO:0007669"/>
    <property type="project" value="InterPro"/>
</dbReference>
<dbReference type="SUPFAM" id="SSF55729">
    <property type="entry name" value="Acyl-CoA N-acyltransferases (Nat)"/>
    <property type="match status" value="1"/>
</dbReference>
<dbReference type="Pfam" id="PF00583">
    <property type="entry name" value="Acetyltransf_1"/>
    <property type="match status" value="1"/>
</dbReference>
<dbReference type="InterPro" id="IPR016181">
    <property type="entry name" value="Acyl_CoA_acyltransferase"/>
</dbReference>
<organism evidence="2 3">
    <name type="scientific">Paenibacillus apii</name>
    <dbReference type="NCBI Taxonomy" id="1850370"/>
    <lineage>
        <taxon>Bacteria</taxon>
        <taxon>Bacillati</taxon>
        <taxon>Bacillota</taxon>
        <taxon>Bacilli</taxon>
        <taxon>Bacillales</taxon>
        <taxon>Paenibacillaceae</taxon>
        <taxon>Paenibacillus</taxon>
    </lineage>
</organism>
<gene>
    <name evidence="2" type="ORF">G5B47_15255</name>
</gene>
<comment type="caution">
    <text evidence="2">The sequence shown here is derived from an EMBL/GenBank/DDBJ whole genome shotgun (WGS) entry which is preliminary data.</text>
</comment>